<dbReference type="AlphaFoldDB" id="A0A9P6HXH6"/>
<evidence type="ECO:0000313" key="1">
    <source>
        <dbReference type="EMBL" id="KAF9872214.1"/>
    </source>
</evidence>
<dbReference type="RefSeq" id="XP_038741675.1">
    <property type="nucleotide sequence ID" value="XM_038893020.1"/>
</dbReference>
<comment type="caution">
    <text evidence="1">The sequence shown here is derived from an EMBL/GenBank/DDBJ whole genome shotgun (WGS) entry which is preliminary data.</text>
</comment>
<dbReference type="EMBL" id="JAATWM020000039">
    <property type="protein sequence ID" value="KAF9872214.1"/>
    <property type="molecule type" value="Genomic_DNA"/>
</dbReference>
<dbReference type="GeneID" id="62166094"/>
<dbReference type="Proteomes" id="UP000781932">
    <property type="component" value="Unassembled WGS sequence"/>
</dbReference>
<keyword evidence="2" id="KW-1185">Reference proteome</keyword>
<evidence type="ECO:0000313" key="2">
    <source>
        <dbReference type="Proteomes" id="UP000781932"/>
    </source>
</evidence>
<reference evidence="1" key="1">
    <citation type="submission" date="2020-03" db="EMBL/GenBank/DDBJ databases">
        <authorList>
            <person name="He L."/>
        </authorList>
    </citation>
    <scope>NUCLEOTIDE SEQUENCE</scope>
    <source>
        <strain evidence="1">CkLH20</strain>
    </source>
</reference>
<organism evidence="1 2">
    <name type="scientific">Colletotrichum karsti</name>
    <dbReference type="NCBI Taxonomy" id="1095194"/>
    <lineage>
        <taxon>Eukaryota</taxon>
        <taxon>Fungi</taxon>
        <taxon>Dikarya</taxon>
        <taxon>Ascomycota</taxon>
        <taxon>Pezizomycotina</taxon>
        <taxon>Sordariomycetes</taxon>
        <taxon>Hypocreomycetidae</taxon>
        <taxon>Glomerellales</taxon>
        <taxon>Glomerellaceae</taxon>
        <taxon>Colletotrichum</taxon>
        <taxon>Colletotrichum boninense species complex</taxon>
    </lineage>
</organism>
<name>A0A9P6HXH6_9PEZI</name>
<gene>
    <name evidence="1" type="ORF">CkaCkLH20_10306</name>
</gene>
<protein>
    <submittedName>
        <fullName evidence="1">Uncharacterized protein</fullName>
    </submittedName>
</protein>
<sequence>MFQRDRVEDIDDEEAIEASVVVEDGIDVGLVESHSELVVEVDGVDGSEGQASSSSEIGAIASGAGVELEQQWRAWTAAVAAPWEQRPEAGTLTGPR</sequence>
<reference evidence="1" key="2">
    <citation type="submission" date="2020-11" db="EMBL/GenBank/DDBJ databases">
        <title>Whole genome sequencing of Colletotrichum sp.</title>
        <authorList>
            <person name="Li H."/>
        </authorList>
    </citation>
    <scope>NUCLEOTIDE SEQUENCE</scope>
    <source>
        <strain evidence="1">CkLH20</strain>
    </source>
</reference>
<accession>A0A9P6HXH6</accession>
<proteinExistence type="predicted"/>